<reference evidence="7 8" key="1">
    <citation type="submission" date="2017-09" db="EMBL/GenBank/DDBJ databases">
        <title>Depth-based differentiation of microbial function through sediment-hosted aquifers and enrichment of novel symbionts in the deep terrestrial subsurface.</title>
        <authorList>
            <person name="Probst A.J."/>
            <person name="Ladd B."/>
            <person name="Jarett J.K."/>
            <person name="Geller-Mcgrath D.E."/>
            <person name="Sieber C.M."/>
            <person name="Emerson J.B."/>
            <person name="Anantharaman K."/>
            <person name="Thomas B.C."/>
            <person name="Malmstrom R."/>
            <person name="Stieglmeier M."/>
            <person name="Klingl A."/>
            <person name="Woyke T."/>
            <person name="Ryan C.M."/>
            <person name="Banfield J.F."/>
        </authorList>
    </citation>
    <scope>NUCLEOTIDE SEQUENCE [LARGE SCALE GENOMIC DNA]</scope>
    <source>
        <strain evidence="7">CG11_big_fil_rev_8_21_14_0_20_36_8</strain>
    </source>
</reference>
<keyword evidence="5" id="KW-0472">Membrane</keyword>
<comment type="similarity">
    <text evidence="4">Belongs to the glycosyl hydrolase 18 family.</text>
</comment>
<dbReference type="GO" id="GO:0005975">
    <property type="term" value="P:carbohydrate metabolic process"/>
    <property type="evidence" value="ECO:0007669"/>
    <property type="project" value="InterPro"/>
</dbReference>
<name>A0A2M6ITB6_9BACT</name>
<dbReference type="PROSITE" id="PS01095">
    <property type="entry name" value="GH18_1"/>
    <property type="match status" value="1"/>
</dbReference>
<dbReference type="InterPro" id="IPR011583">
    <property type="entry name" value="Chitinase_II/V-like_cat"/>
</dbReference>
<dbReference type="InterPro" id="IPR017853">
    <property type="entry name" value="GH"/>
</dbReference>
<keyword evidence="5" id="KW-0812">Transmembrane</keyword>
<evidence type="ECO:0000256" key="4">
    <source>
        <dbReference type="RuleBase" id="RU004453"/>
    </source>
</evidence>
<organism evidence="7 8">
    <name type="scientific">Candidatus Roizmanbacteria bacterium CG11_big_fil_rev_8_21_14_0_20_36_8</name>
    <dbReference type="NCBI Taxonomy" id="1974856"/>
    <lineage>
        <taxon>Bacteria</taxon>
        <taxon>Candidatus Roizmaniibacteriota</taxon>
    </lineage>
</organism>
<dbReference type="SMART" id="SM00636">
    <property type="entry name" value="Glyco_18"/>
    <property type="match status" value="1"/>
</dbReference>
<protein>
    <recommendedName>
        <fullName evidence="6">GH18 domain-containing protein</fullName>
    </recommendedName>
</protein>
<dbReference type="Proteomes" id="UP000231056">
    <property type="component" value="Unassembled WGS sequence"/>
</dbReference>
<evidence type="ECO:0000259" key="6">
    <source>
        <dbReference type="PROSITE" id="PS51910"/>
    </source>
</evidence>
<evidence type="ECO:0000313" key="7">
    <source>
        <dbReference type="EMBL" id="PIQ73156.1"/>
    </source>
</evidence>
<keyword evidence="1 3" id="KW-0378">Hydrolase</keyword>
<evidence type="ECO:0000256" key="3">
    <source>
        <dbReference type="RuleBase" id="RU000489"/>
    </source>
</evidence>
<dbReference type="GO" id="GO:0008061">
    <property type="term" value="F:chitin binding"/>
    <property type="evidence" value="ECO:0007669"/>
    <property type="project" value="InterPro"/>
</dbReference>
<keyword evidence="5" id="KW-1133">Transmembrane helix</keyword>
<evidence type="ECO:0000256" key="1">
    <source>
        <dbReference type="ARBA" id="ARBA00022801"/>
    </source>
</evidence>
<keyword evidence="2 3" id="KW-0326">Glycosidase</keyword>
<feature type="transmembrane region" description="Helical" evidence="5">
    <location>
        <begin position="20"/>
        <end position="39"/>
    </location>
</feature>
<dbReference type="Gene3D" id="3.10.50.10">
    <property type="match status" value="1"/>
</dbReference>
<dbReference type="Pfam" id="PF00704">
    <property type="entry name" value="Glyco_hydro_18"/>
    <property type="match status" value="1"/>
</dbReference>
<dbReference type="AlphaFoldDB" id="A0A2M6ITB6"/>
<evidence type="ECO:0000313" key="8">
    <source>
        <dbReference type="Proteomes" id="UP000231056"/>
    </source>
</evidence>
<gene>
    <name evidence="7" type="ORF">COV58_04045</name>
</gene>
<dbReference type="InterPro" id="IPR001223">
    <property type="entry name" value="Glyco_hydro18_cat"/>
</dbReference>
<dbReference type="InterPro" id="IPR001579">
    <property type="entry name" value="Glyco_hydro_18_chit_AS"/>
</dbReference>
<dbReference type="InterPro" id="IPR029070">
    <property type="entry name" value="Chitinase_insertion_sf"/>
</dbReference>
<dbReference type="PANTHER" id="PTHR46066:SF2">
    <property type="entry name" value="CHITINASE DOMAIN-CONTAINING PROTEIN 1"/>
    <property type="match status" value="1"/>
</dbReference>
<dbReference type="PANTHER" id="PTHR46066">
    <property type="entry name" value="CHITINASE DOMAIN-CONTAINING PROTEIN 1 FAMILY MEMBER"/>
    <property type="match status" value="1"/>
</dbReference>
<feature type="domain" description="GH18" evidence="6">
    <location>
        <begin position="74"/>
        <end position="416"/>
    </location>
</feature>
<dbReference type="SUPFAM" id="SSF51445">
    <property type="entry name" value="(Trans)glycosidases"/>
    <property type="match status" value="1"/>
</dbReference>
<dbReference type="EMBL" id="PCVM01000096">
    <property type="protein sequence ID" value="PIQ73156.1"/>
    <property type="molecule type" value="Genomic_DNA"/>
</dbReference>
<comment type="caution">
    <text evidence="7">The sequence shown here is derived from an EMBL/GenBank/DDBJ whole genome shotgun (WGS) entry which is preliminary data.</text>
</comment>
<sequence length="417" mass="47969">MLHQFRLNQEHDHNRKHEIAIYLFLSLTSIILGLIFYTIDNYSEVFQLVNSRQLSPVTQNHENPNQSNTKLKHRETIGFLPSWSIAQNAKVHTEYLDQIIYFGIGIDETGTLMKIDNVGNELIEWKYFYGNEFKNIRKSAKQTNTKILIAIKNFDNVSIDTLISSDSNRNRAILQISRLVNDYDLDGVNIDFEYFTQTDFPTMKFYNQFLHELSESLKETNSESIISVDVNATAVYHDNAYDMVKIGDVVDQVIVMGYDFHRPISTNAGPVAPLDSEGGAPSLLQTINSLRGRVESNRVILGIPLYGYEWQTYTIDYASKTVPDSGAIATYKRVQELLTNRDDLQLSYDPVSQSPRITYFQNGLIKQIYYEDDKSIQKKLEFIKENELAGVALWTLGYEGDYIEPWNIIKDFRTNAL</sequence>
<accession>A0A2M6ITB6</accession>
<evidence type="ECO:0000256" key="2">
    <source>
        <dbReference type="ARBA" id="ARBA00023295"/>
    </source>
</evidence>
<dbReference type="PROSITE" id="PS51910">
    <property type="entry name" value="GH18_2"/>
    <property type="match status" value="1"/>
</dbReference>
<dbReference type="GO" id="GO:0004553">
    <property type="term" value="F:hydrolase activity, hydrolyzing O-glycosyl compounds"/>
    <property type="evidence" value="ECO:0007669"/>
    <property type="project" value="InterPro"/>
</dbReference>
<dbReference type="Gene3D" id="3.20.20.80">
    <property type="entry name" value="Glycosidases"/>
    <property type="match status" value="1"/>
</dbReference>
<proteinExistence type="inferred from homology"/>
<evidence type="ECO:0000256" key="5">
    <source>
        <dbReference type="SAM" id="Phobius"/>
    </source>
</evidence>